<accession>A0A1J5RA62</accession>
<proteinExistence type="predicted"/>
<evidence type="ECO:0008006" key="2">
    <source>
        <dbReference type="Google" id="ProtNLM"/>
    </source>
</evidence>
<evidence type="ECO:0000313" key="1">
    <source>
        <dbReference type="EMBL" id="OIQ88919.1"/>
    </source>
</evidence>
<dbReference type="AlphaFoldDB" id="A0A1J5RA62"/>
<protein>
    <recommendedName>
        <fullName evidence="2">Helix-turn-helix domain-containing protein</fullName>
    </recommendedName>
</protein>
<name>A0A1J5RA62_9ZZZZ</name>
<reference evidence="1" key="1">
    <citation type="submission" date="2016-10" db="EMBL/GenBank/DDBJ databases">
        <title>Sequence of Gallionella enrichment culture.</title>
        <authorList>
            <person name="Poehlein A."/>
            <person name="Muehling M."/>
            <person name="Daniel R."/>
        </authorList>
    </citation>
    <scope>NUCLEOTIDE SEQUENCE</scope>
</reference>
<sequence length="72" mass="8152">MAIEAIDALDTHAQEPARRFYRVKEASAVLGIPIRTLYHLAETEQIPCRRLGNVILLPVAWVESDAQGVRRR</sequence>
<organism evidence="1">
    <name type="scientific">mine drainage metagenome</name>
    <dbReference type="NCBI Taxonomy" id="410659"/>
    <lineage>
        <taxon>unclassified sequences</taxon>
        <taxon>metagenomes</taxon>
        <taxon>ecological metagenomes</taxon>
    </lineage>
</organism>
<dbReference type="EMBL" id="MLJW01000352">
    <property type="protein sequence ID" value="OIQ88919.1"/>
    <property type="molecule type" value="Genomic_DNA"/>
</dbReference>
<comment type="caution">
    <text evidence="1">The sequence shown here is derived from an EMBL/GenBank/DDBJ whole genome shotgun (WGS) entry which is preliminary data.</text>
</comment>
<gene>
    <name evidence="1" type="ORF">GALL_291970</name>
</gene>